<gene>
    <name evidence="6" type="ORF">F9B16_48625</name>
</gene>
<name>A0A6L3VEK2_9ACTN</name>
<keyword evidence="6" id="KW-0418">Kinase</keyword>
<keyword evidence="2 5" id="KW-0812">Transmembrane</keyword>
<dbReference type="RefSeq" id="WP_151547054.1">
    <property type="nucleotide sequence ID" value="NZ_WBMR01000368.1"/>
</dbReference>
<evidence type="ECO:0000256" key="1">
    <source>
        <dbReference type="ARBA" id="ARBA00004141"/>
    </source>
</evidence>
<comment type="caution">
    <text evidence="6">The sequence shown here is derived from an EMBL/GenBank/DDBJ whole genome shotgun (WGS) entry which is preliminary data.</text>
</comment>
<evidence type="ECO:0000256" key="5">
    <source>
        <dbReference type="SAM" id="Phobius"/>
    </source>
</evidence>
<keyword evidence="3 5" id="KW-1133">Transmembrane helix</keyword>
<keyword evidence="6" id="KW-0808">Transferase</keyword>
<comment type="subcellular location">
    <subcellularLocation>
        <location evidence="1">Membrane</location>
        <topology evidence="1">Multi-pass membrane protein</topology>
    </subcellularLocation>
</comment>
<evidence type="ECO:0000256" key="2">
    <source>
        <dbReference type="ARBA" id="ARBA00022692"/>
    </source>
</evidence>
<keyword evidence="4 5" id="KW-0472">Membrane</keyword>
<evidence type="ECO:0000256" key="3">
    <source>
        <dbReference type="ARBA" id="ARBA00022989"/>
    </source>
</evidence>
<sequence length="213" mass="22684">MNLPLRDTLLLLAPRAAFAAGAGFLVAGIAVHAARDGAGPVVMLALYLGWLLLEAPVTFRRAAASPADTRTLLPYALARLLLVASASLGPFPWPASSPWTAAPALAFVAGVALRQTAIRTLGRFYSHHVMRQDGHRVVTGGVYRVVRHPAYAGMLLANLAFAGFFLAPLTAAAFALLAAAVAWRIRVEERALWDVPGYPPYAAGRARVLPKVW</sequence>
<evidence type="ECO:0000256" key="4">
    <source>
        <dbReference type="ARBA" id="ARBA00023136"/>
    </source>
</evidence>
<dbReference type="Pfam" id="PF04140">
    <property type="entry name" value="ICMT"/>
    <property type="match status" value="1"/>
</dbReference>
<protein>
    <submittedName>
        <fullName evidence="6">Guanylate kinase</fullName>
    </submittedName>
</protein>
<dbReference type="GO" id="GO:0016020">
    <property type="term" value="C:membrane"/>
    <property type="evidence" value="ECO:0007669"/>
    <property type="project" value="UniProtKB-SubCell"/>
</dbReference>
<proteinExistence type="predicted"/>
<evidence type="ECO:0000313" key="7">
    <source>
        <dbReference type="Proteomes" id="UP000483004"/>
    </source>
</evidence>
<dbReference type="GO" id="GO:0004671">
    <property type="term" value="F:protein C-terminal S-isoprenylcysteine carboxyl O-methyltransferase activity"/>
    <property type="evidence" value="ECO:0007669"/>
    <property type="project" value="InterPro"/>
</dbReference>
<evidence type="ECO:0000313" key="6">
    <source>
        <dbReference type="EMBL" id="KAB2355922.1"/>
    </source>
</evidence>
<dbReference type="EMBL" id="WBMR01000368">
    <property type="protein sequence ID" value="KAB2355922.1"/>
    <property type="molecule type" value="Genomic_DNA"/>
</dbReference>
<dbReference type="GO" id="GO:0016301">
    <property type="term" value="F:kinase activity"/>
    <property type="evidence" value="ECO:0007669"/>
    <property type="project" value="UniProtKB-KW"/>
</dbReference>
<dbReference type="PANTHER" id="PTHR12714:SF9">
    <property type="entry name" value="PROTEIN-S-ISOPRENYLCYSTEINE O-METHYLTRANSFERASE"/>
    <property type="match status" value="1"/>
</dbReference>
<dbReference type="Gene3D" id="1.20.120.1630">
    <property type="match status" value="1"/>
</dbReference>
<reference evidence="6 7" key="1">
    <citation type="submission" date="2019-09" db="EMBL/GenBank/DDBJ databases">
        <title>Actinomadura physcomitrii sp. nov., a novel actinomycete isolated from moss [Physcomitrium sphaericum (Ludw) Fuernr].</title>
        <authorList>
            <person name="Liu C."/>
            <person name="Zhuang X."/>
        </authorList>
    </citation>
    <scope>NUCLEOTIDE SEQUENCE [LARGE SCALE GENOMIC DNA]</scope>
    <source>
        <strain evidence="6 7">CYP1-1B</strain>
    </source>
</reference>
<dbReference type="Proteomes" id="UP000483004">
    <property type="component" value="Unassembled WGS sequence"/>
</dbReference>
<feature type="transmembrane region" description="Helical" evidence="5">
    <location>
        <begin position="40"/>
        <end position="59"/>
    </location>
</feature>
<dbReference type="OrthoDB" id="9789029at2"/>
<keyword evidence="7" id="KW-1185">Reference proteome</keyword>
<feature type="transmembrane region" description="Helical" evidence="5">
    <location>
        <begin position="159"/>
        <end position="183"/>
    </location>
</feature>
<feature type="transmembrane region" description="Helical" evidence="5">
    <location>
        <begin position="71"/>
        <end position="93"/>
    </location>
</feature>
<accession>A0A6L3VEK2</accession>
<feature type="transmembrane region" description="Helical" evidence="5">
    <location>
        <begin position="12"/>
        <end position="34"/>
    </location>
</feature>
<dbReference type="PANTHER" id="PTHR12714">
    <property type="entry name" value="PROTEIN-S ISOPRENYLCYSTEINE O-METHYLTRANSFERASE"/>
    <property type="match status" value="1"/>
</dbReference>
<dbReference type="InterPro" id="IPR007269">
    <property type="entry name" value="ICMT_MeTrfase"/>
</dbReference>
<organism evidence="6 7">
    <name type="scientific">Actinomadura montaniterrae</name>
    <dbReference type="NCBI Taxonomy" id="1803903"/>
    <lineage>
        <taxon>Bacteria</taxon>
        <taxon>Bacillati</taxon>
        <taxon>Actinomycetota</taxon>
        <taxon>Actinomycetes</taxon>
        <taxon>Streptosporangiales</taxon>
        <taxon>Thermomonosporaceae</taxon>
        <taxon>Actinomadura</taxon>
    </lineage>
</organism>
<dbReference type="AlphaFoldDB" id="A0A6L3VEK2"/>